<evidence type="ECO:0000313" key="3">
    <source>
        <dbReference type="Proteomes" id="UP000236290"/>
    </source>
</evidence>
<reference evidence="2 3" key="1">
    <citation type="submission" date="2017-02" db="EMBL/GenBank/DDBJ databases">
        <title>Genomes of Trichoderma spp. with biocontrol activity.</title>
        <authorList>
            <person name="Gardiner D."/>
            <person name="Kazan K."/>
            <person name="Vos C."/>
            <person name="Harvey P."/>
        </authorList>
    </citation>
    <scope>NUCLEOTIDE SEQUENCE [LARGE SCALE GENOMIC DNA]</scope>
    <source>
        <strain evidence="2 3">Tr1</strain>
    </source>
</reference>
<dbReference type="EMBL" id="MTYI01000127">
    <property type="protein sequence ID" value="PNP51295.1"/>
    <property type="molecule type" value="Genomic_DNA"/>
</dbReference>
<comment type="caution">
    <text evidence="2">The sequence shown here is derived from an EMBL/GenBank/DDBJ whole genome shotgun (WGS) entry which is preliminary data.</text>
</comment>
<organism evidence="2 3">
    <name type="scientific">Trichoderma harzianum</name>
    <name type="common">Hypocrea lixii</name>
    <dbReference type="NCBI Taxonomy" id="5544"/>
    <lineage>
        <taxon>Eukaryota</taxon>
        <taxon>Fungi</taxon>
        <taxon>Dikarya</taxon>
        <taxon>Ascomycota</taxon>
        <taxon>Pezizomycotina</taxon>
        <taxon>Sordariomycetes</taxon>
        <taxon>Hypocreomycetidae</taxon>
        <taxon>Hypocreales</taxon>
        <taxon>Hypocreaceae</taxon>
        <taxon>Trichoderma</taxon>
    </lineage>
</organism>
<evidence type="ECO:0000256" key="1">
    <source>
        <dbReference type="SAM" id="SignalP"/>
    </source>
</evidence>
<dbReference type="AlphaFoldDB" id="A0A2K0U0J5"/>
<keyword evidence="1" id="KW-0732">Signal</keyword>
<accession>A0A2K0U0J5</accession>
<feature type="chain" id="PRO_5014330084" evidence="1">
    <location>
        <begin position="17"/>
        <end position="119"/>
    </location>
</feature>
<feature type="signal peptide" evidence="1">
    <location>
        <begin position="1"/>
        <end position="16"/>
    </location>
</feature>
<name>A0A2K0U0J5_TRIHA</name>
<sequence>MRAAVVLAALSSLVMAAPQGEPGQDSKIGLIFTYTNGSQSAMEWVEDSISQVPLNSGGIVDNVFVEPLSNPALPGRYFGARCAFLDAMSRGLGVGQVNGPGIIILESKDVIEFVQCNTA</sequence>
<dbReference type="Proteomes" id="UP000236290">
    <property type="component" value="Unassembled WGS sequence"/>
</dbReference>
<dbReference type="OrthoDB" id="4825202at2759"/>
<gene>
    <name evidence="2" type="ORF">THARTR1_08087</name>
</gene>
<evidence type="ECO:0000313" key="2">
    <source>
        <dbReference type="EMBL" id="PNP51295.1"/>
    </source>
</evidence>
<proteinExistence type="predicted"/>
<protein>
    <submittedName>
        <fullName evidence="2">Uncharacterized protein</fullName>
    </submittedName>
</protein>